<evidence type="ECO:0000313" key="8">
    <source>
        <dbReference type="Proteomes" id="UP001632038"/>
    </source>
</evidence>
<keyword evidence="8" id="KW-1185">Reference proteome</keyword>
<evidence type="ECO:0000313" key="7">
    <source>
        <dbReference type="EMBL" id="KAL3647137.1"/>
    </source>
</evidence>
<gene>
    <name evidence="7" type="ORF">CASFOL_008105</name>
</gene>
<protein>
    <recommendedName>
        <fullName evidence="6">Late embryogenesis abundant protein LEA-2 subgroup domain-containing protein</fullName>
    </recommendedName>
</protein>
<keyword evidence="4 5" id="KW-0472">Membrane</keyword>
<evidence type="ECO:0000256" key="3">
    <source>
        <dbReference type="ARBA" id="ARBA00022989"/>
    </source>
</evidence>
<dbReference type="PANTHER" id="PTHR31234">
    <property type="entry name" value="LATE EMBRYOGENESIS ABUNDANT (LEA) HYDROXYPROLINE-RICH GLYCOPROTEIN FAMILY"/>
    <property type="match status" value="1"/>
</dbReference>
<evidence type="ECO:0000259" key="6">
    <source>
        <dbReference type="Pfam" id="PF03168"/>
    </source>
</evidence>
<dbReference type="InterPro" id="IPR004864">
    <property type="entry name" value="LEA_2"/>
</dbReference>
<keyword evidence="2 5" id="KW-0812">Transmembrane</keyword>
<evidence type="ECO:0000256" key="1">
    <source>
        <dbReference type="ARBA" id="ARBA00004167"/>
    </source>
</evidence>
<dbReference type="Pfam" id="PF03168">
    <property type="entry name" value="LEA_2"/>
    <property type="match status" value="1"/>
</dbReference>
<sequence>MDKRCMLLVTTHFNPKALNNRTIPRNFGSPPTSTAMYAPPPPYVVLNDGSQKGTALPPPPQRQLPMYNSHYKKPKSSGAVKGCLMCICCFYCFLFILVIVLASTAFYLYAINKPQIPSYKVENFEVKAFDLMPDFSLKTEFLVTVKADNPNNHIGFIYGEDSFVGVYYNDNDLCHGKLPSFHQGHKNTTYMKIYLAGKSEFGSGLQEALAESRKKKKVPLLVRVQAPIRVVVGELPMRQFMVFVNVYLIVDSLAPNKKTHILSSSTTFDYKL</sequence>
<evidence type="ECO:0000256" key="5">
    <source>
        <dbReference type="SAM" id="Phobius"/>
    </source>
</evidence>
<accession>A0ABD3DZZ5</accession>
<comment type="caution">
    <text evidence="7">The sequence shown here is derived from an EMBL/GenBank/DDBJ whole genome shotgun (WGS) entry which is preliminary data.</text>
</comment>
<feature type="domain" description="Late embryogenesis abundant protein LEA-2 subgroup" evidence="6">
    <location>
        <begin position="144"/>
        <end position="227"/>
    </location>
</feature>
<dbReference type="AlphaFoldDB" id="A0ABD3DZZ5"/>
<evidence type="ECO:0000256" key="4">
    <source>
        <dbReference type="ARBA" id="ARBA00023136"/>
    </source>
</evidence>
<dbReference type="GO" id="GO:0016020">
    <property type="term" value="C:membrane"/>
    <property type="evidence" value="ECO:0007669"/>
    <property type="project" value="UniProtKB-SubCell"/>
</dbReference>
<feature type="transmembrane region" description="Helical" evidence="5">
    <location>
        <begin position="82"/>
        <end position="110"/>
    </location>
</feature>
<dbReference type="Proteomes" id="UP001632038">
    <property type="component" value="Unassembled WGS sequence"/>
</dbReference>
<name>A0ABD3DZZ5_9LAMI</name>
<dbReference type="InterPro" id="IPR044839">
    <property type="entry name" value="NDR1-like"/>
</dbReference>
<reference evidence="8" key="1">
    <citation type="journal article" date="2024" name="IScience">
        <title>Strigolactones Initiate the Formation of Haustorium-like Structures in Castilleja.</title>
        <authorList>
            <person name="Buerger M."/>
            <person name="Peterson D."/>
            <person name="Chory J."/>
        </authorList>
    </citation>
    <scope>NUCLEOTIDE SEQUENCE [LARGE SCALE GENOMIC DNA]</scope>
</reference>
<dbReference type="EMBL" id="JAVIJP010000009">
    <property type="protein sequence ID" value="KAL3647137.1"/>
    <property type="molecule type" value="Genomic_DNA"/>
</dbReference>
<dbReference type="PANTHER" id="PTHR31234:SF72">
    <property type="entry name" value="NDR1_HIN1-LIKE PROTEIN 6"/>
    <property type="match status" value="1"/>
</dbReference>
<organism evidence="7 8">
    <name type="scientific">Castilleja foliolosa</name>
    <dbReference type="NCBI Taxonomy" id="1961234"/>
    <lineage>
        <taxon>Eukaryota</taxon>
        <taxon>Viridiplantae</taxon>
        <taxon>Streptophyta</taxon>
        <taxon>Embryophyta</taxon>
        <taxon>Tracheophyta</taxon>
        <taxon>Spermatophyta</taxon>
        <taxon>Magnoliopsida</taxon>
        <taxon>eudicotyledons</taxon>
        <taxon>Gunneridae</taxon>
        <taxon>Pentapetalae</taxon>
        <taxon>asterids</taxon>
        <taxon>lamiids</taxon>
        <taxon>Lamiales</taxon>
        <taxon>Orobanchaceae</taxon>
        <taxon>Pedicularideae</taxon>
        <taxon>Castillejinae</taxon>
        <taxon>Castilleja</taxon>
    </lineage>
</organism>
<evidence type="ECO:0000256" key="2">
    <source>
        <dbReference type="ARBA" id="ARBA00022692"/>
    </source>
</evidence>
<proteinExistence type="predicted"/>
<keyword evidence="3 5" id="KW-1133">Transmembrane helix</keyword>
<comment type="subcellular location">
    <subcellularLocation>
        <location evidence="1">Membrane</location>
        <topology evidence="1">Single-pass membrane protein</topology>
    </subcellularLocation>
</comment>